<keyword evidence="2" id="KW-0687">Ribonucleoprotein</keyword>
<dbReference type="GO" id="GO:0008097">
    <property type="term" value="F:5S rRNA binding"/>
    <property type="evidence" value="ECO:0007669"/>
    <property type="project" value="TreeGrafter"/>
</dbReference>
<evidence type="ECO:0000256" key="1">
    <source>
        <dbReference type="ARBA" id="ARBA00022980"/>
    </source>
</evidence>
<dbReference type="CDD" id="cd00495">
    <property type="entry name" value="Ribosomal_L25_TL5_CTC"/>
    <property type="match status" value="1"/>
</dbReference>
<dbReference type="PANTHER" id="PTHR33284">
    <property type="entry name" value="RIBOSOMAL PROTEIN L25/GLN-TRNA SYNTHETASE, ANTI-CODON-BINDING DOMAIN-CONTAINING PROTEIN"/>
    <property type="match status" value="1"/>
</dbReference>
<evidence type="ECO:0000256" key="2">
    <source>
        <dbReference type="ARBA" id="ARBA00023274"/>
    </source>
</evidence>
<feature type="domain" description="Large ribosomal subunit protein bL25 beta" evidence="4">
    <location>
        <begin position="154"/>
        <end position="236"/>
    </location>
</feature>
<dbReference type="PANTHER" id="PTHR33284:SF2">
    <property type="entry name" value="RIBOSOMAL PROTEIN L25_GLN-TRNA SYNTHETASE, ANTI-CODON-BINDING DOMAIN-CONTAINING PROTEIN"/>
    <property type="match status" value="1"/>
</dbReference>
<keyword evidence="1" id="KW-0689">Ribosomal protein</keyword>
<dbReference type="InterPro" id="IPR029751">
    <property type="entry name" value="Ribosomal_L25_dom"/>
</dbReference>
<protein>
    <submittedName>
        <fullName evidence="5">Uncharacterized protein</fullName>
    </submittedName>
</protein>
<feature type="domain" description="Large ribosomal subunit protein bL25 L25" evidence="3">
    <location>
        <begin position="41"/>
        <end position="146"/>
    </location>
</feature>
<dbReference type="Gene3D" id="2.170.120.20">
    <property type="entry name" value="Ribosomal protein L25, beta domain"/>
    <property type="match status" value="1"/>
</dbReference>
<dbReference type="InterPro" id="IPR020930">
    <property type="entry name" value="Ribosomal_uL5_bac-type"/>
</dbReference>
<dbReference type="Gene3D" id="2.40.240.10">
    <property type="entry name" value="Ribosomal Protein L25, Chain P"/>
    <property type="match status" value="1"/>
</dbReference>
<dbReference type="EMBL" id="EF087071">
    <property type="protein sequence ID" value="ABK26327.1"/>
    <property type="molecule type" value="mRNA"/>
</dbReference>
<sequence length="249" mass="27933">MVMVWARQANRIWARVNVRGKWALFTGLNYSRVTEAEAEVIQAIPRERTGRFFASKERKSGLVPSVVFEQEENGLAAVRRKRLLSVESDQIRGLVNKVGHQFFLSRTFELEVVAGPRSSHILEKGRVVPRKVHLRPGTEEILNVVFVWAPKCAKLKVDVPLVFKGEDVCPGLRKGGYLNTIKKTIGYLCPADLIPPYIDIDLSNLDIGEKLHVRDINVHPSLKLLSGDDSLPICKMMGTRPLEAAITQS</sequence>
<dbReference type="AlphaFoldDB" id="A9P0B6"/>
<dbReference type="GO" id="GO:0006412">
    <property type="term" value="P:translation"/>
    <property type="evidence" value="ECO:0007669"/>
    <property type="project" value="InterPro"/>
</dbReference>
<evidence type="ECO:0000313" key="5">
    <source>
        <dbReference type="EMBL" id="ABK26327.1"/>
    </source>
</evidence>
<dbReference type="InterPro" id="IPR020056">
    <property type="entry name" value="Rbsml_bL25/Gln-tRNA_synth_N"/>
</dbReference>
<dbReference type="SUPFAM" id="SSF50715">
    <property type="entry name" value="Ribosomal protein L25-like"/>
    <property type="match status" value="1"/>
</dbReference>
<dbReference type="InterPro" id="IPR020057">
    <property type="entry name" value="Ribosomal_bL25_b-dom"/>
</dbReference>
<evidence type="ECO:0000259" key="4">
    <source>
        <dbReference type="Pfam" id="PF14693"/>
    </source>
</evidence>
<organism evidence="5">
    <name type="scientific">Picea sitchensis</name>
    <name type="common">Sitka spruce</name>
    <name type="synonym">Pinus sitchensis</name>
    <dbReference type="NCBI Taxonomy" id="3332"/>
    <lineage>
        <taxon>Eukaryota</taxon>
        <taxon>Viridiplantae</taxon>
        <taxon>Streptophyta</taxon>
        <taxon>Embryophyta</taxon>
        <taxon>Tracheophyta</taxon>
        <taxon>Spermatophyta</taxon>
        <taxon>Pinopsida</taxon>
        <taxon>Pinidae</taxon>
        <taxon>Conifers I</taxon>
        <taxon>Pinales</taxon>
        <taxon>Pinaceae</taxon>
        <taxon>Picea</taxon>
    </lineage>
</organism>
<dbReference type="InterPro" id="IPR011035">
    <property type="entry name" value="Ribosomal_bL25/Gln-tRNA_synth"/>
</dbReference>
<dbReference type="GO" id="GO:0022625">
    <property type="term" value="C:cytosolic large ribosomal subunit"/>
    <property type="evidence" value="ECO:0007669"/>
    <property type="project" value="TreeGrafter"/>
</dbReference>
<dbReference type="Pfam" id="PF01386">
    <property type="entry name" value="Ribosomal_L25p"/>
    <property type="match status" value="1"/>
</dbReference>
<dbReference type="FunFam" id="2.170.120.20:FF:000006">
    <property type="entry name" value="Ribosomal protein L25/Gln-tRNA synthetase, anti-codon-binding domain-containing protein"/>
    <property type="match status" value="1"/>
</dbReference>
<proteinExistence type="evidence at transcript level"/>
<name>A9P0B6_PICSI</name>
<dbReference type="Pfam" id="PF14693">
    <property type="entry name" value="Ribosomal_TL5_C"/>
    <property type="match status" value="1"/>
</dbReference>
<evidence type="ECO:0000259" key="3">
    <source>
        <dbReference type="Pfam" id="PF01386"/>
    </source>
</evidence>
<accession>A9P0B6</accession>
<dbReference type="InterPro" id="IPR037121">
    <property type="entry name" value="Ribosomal_bL25_C"/>
</dbReference>
<reference evidence="5" key="1">
    <citation type="journal article" date="2008" name="BMC Genomics">
        <title>A conifer genomics resource of 200,000 spruce (Picea spp.) ESTs and 6,464 high-quality, sequence-finished full-length cDNAs for Sitka spruce (Picea sitchensis).</title>
        <authorList>
            <person name="Ralph S.G."/>
            <person name="Chun H.J."/>
            <person name="Kolosova N."/>
            <person name="Cooper D."/>
            <person name="Oddy C."/>
            <person name="Ritland C.E."/>
            <person name="Kirkpatrick R."/>
            <person name="Moore R."/>
            <person name="Barber S."/>
            <person name="Holt R.A."/>
            <person name="Jones S.J."/>
            <person name="Marra M.A."/>
            <person name="Douglas C.J."/>
            <person name="Ritland K."/>
            <person name="Bohlmann J."/>
        </authorList>
    </citation>
    <scope>NUCLEOTIDE SEQUENCE</scope>
    <source>
        <tissue evidence="5">Green portion of the leader tissue</tissue>
    </source>
</reference>
<dbReference type="GO" id="GO:0003735">
    <property type="term" value="F:structural constituent of ribosome"/>
    <property type="evidence" value="ECO:0007669"/>
    <property type="project" value="InterPro"/>
</dbReference>